<sequence>MNNPLTTRASDHRPTGLDTLNDDVVLTIARMASSFRDVLSLRLTCKALSNNLIEWFRAELPMFHNRRPDRLILYLSSPSDVEKFSGLTQSELIAHQITHLRINVTEFNSKVLHEIEYDLKIHKRYGKLFLEDIGSNPSEDWDLSDPRPFRANWREAIYHKYQQAYIEQEWMKASSKYKKHFPEGFRKLPNLKKIVIGDWAVDKKHDTNDYSIVRGQYTSPHDTTFGCKARTAALSTLLANLALNPQDLETLIIQRKGPDSWRFNNEEAGTWAFDIPASVFSALTTSMGHLKKLHLTLSDGTFTQEDGRRSYSVAPDGTTTESGLRALTRFVSMSPVLESFSLAAAIDTLFPATFIRGILRILPPTLCRIHLFNIITSVTDLNKFFWERRAMLRSVGLTRVYLVGENWTPVFKLMKDHLPSLEILHLEQLWELFAEFSVWLYFPRVHGFGRRYDGRFVDGRWYPEQGYDSLDCRKPGVDEVDDFQPFTPYSIQKGLARAIWKVWRDNRWTTGELAEYGMLPKRVVDHIRETFGEILEPGFDDTDFSELFVEW</sequence>
<dbReference type="SUPFAM" id="SSF52047">
    <property type="entry name" value="RNI-like"/>
    <property type="match status" value="1"/>
</dbReference>
<dbReference type="EMBL" id="VCHE01000159">
    <property type="protein sequence ID" value="KAB2569943.1"/>
    <property type="molecule type" value="Genomic_DNA"/>
</dbReference>
<name>A0A5N5CX56_9PEZI</name>
<keyword evidence="2" id="KW-1185">Reference proteome</keyword>
<accession>A0A5N5CX56</accession>
<organism evidence="1 2">
    <name type="scientific">Lasiodiplodia theobromae</name>
    <dbReference type="NCBI Taxonomy" id="45133"/>
    <lineage>
        <taxon>Eukaryota</taxon>
        <taxon>Fungi</taxon>
        <taxon>Dikarya</taxon>
        <taxon>Ascomycota</taxon>
        <taxon>Pezizomycotina</taxon>
        <taxon>Dothideomycetes</taxon>
        <taxon>Dothideomycetes incertae sedis</taxon>
        <taxon>Botryosphaeriales</taxon>
        <taxon>Botryosphaeriaceae</taxon>
        <taxon>Lasiodiplodia</taxon>
    </lineage>
</organism>
<evidence type="ECO:0000313" key="2">
    <source>
        <dbReference type="Proteomes" id="UP000325902"/>
    </source>
</evidence>
<dbReference type="AlphaFoldDB" id="A0A5N5CX56"/>
<dbReference type="Proteomes" id="UP000325902">
    <property type="component" value="Unassembled WGS sequence"/>
</dbReference>
<dbReference type="OrthoDB" id="3942888at2759"/>
<proteinExistence type="predicted"/>
<evidence type="ECO:0000313" key="1">
    <source>
        <dbReference type="EMBL" id="KAB2569943.1"/>
    </source>
</evidence>
<reference evidence="1 2" key="1">
    <citation type="journal article" date="2019" name="Sci. Rep.">
        <title>A multi-omics analysis of the grapevine pathogen Lasiodiplodia theobromae reveals that temperature affects the expression of virulence- and pathogenicity-related genes.</title>
        <authorList>
            <person name="Felix C."/>
            <person name="Meneses R."/>
            <person name="Goncalves M.F.M."/>
            <person name="Tilleman L."/>
            <person name="Duarte A.S."/>
            <person name="Jorrin-Novo J.V."/>
            <person name="Van de Peer Y."/>
            <person name="Deforce D."/>
            <person name="Van Nieuwerburgh F."/>
            <person name="Esteves A.C."/>
            <person name="Alves A."/>
        </authorList>
    </citation>
    <scope>NUCLEOTIDE SEQUENCE [LARGE SCALE GENOMIC DNA]</scope>
    <source>
        <strain evidence="1 2">LA-SOL3</strain>
    </source>
</reference>
<gene>
    <name evidence="1" type="ORF">DBV05_g11375</name>
</gene>
<protein>
    <submittedName>
        <fullName evidence="1">Uncharacterized protein</fullName>
    </submittedName>
</protein>
<comment type="caution">
    <text evidence="1">The sequence shown here is derived from an EMBL/GenBank/DDBJ whole genome shotgun (WGS) entry which is preliminary data.</text>
</comment>